<protein>
    <submittedName>
        <fullName evidence="1">Uncharacterized protein</fullName>
    </submittedName>
</protein>
<accession>A0A1J1GVS4</accession>
<dbReference type="OMA" id="YENESKY"/>
<dbReference type="VEuPathDB" id="PlasmoDB:PGAL8A_00412000"/>
<evidence type="ECO:0000313" key="1">
    <source>
        <dbReference type="EMBL" id="CRG96538.1"/>
    </source>
</evidence>
<dbReference type="AlphaFoldDB" id="A0A1J1GVS4"/>
<organism evidence="1 2">
    <name type="scientific">Plasmodium gallinaceum</name>
    <dbReference type="NCBI Taxonomy" id="5849"/>
    <lineage>
        <taxon>Eukaryota</taxon>
        <taxon>Sar</taxon>
        <taxon>Alveolata</taxon>
        <taxon>Apicomplexa</taxon>
        <taxon>Aconoidasida</taxon>
        <taxon>Haemosporida</taxon>
        <taxon>Plasmodiidae</taxon>
        <taxon>Plasmodium</taxon>
        <taxon>Plasmodium (Haemamoeba)</taxon>
    </lineage>
</organism>
<name>A0A1J1GVS4_PLAGA</name>
<dbReference type="RefSeq" id="XP_028529343.1">
    <property type="nucleotide sequence ID" value="XM_028672829.1"/>
</dbReference>
<evidence type="ECO:0000313" key="2">
    <source>
        <dbReference type="Proteomes" id="UP000220797"/>
    </source>
</evidence>
<sequence length="97" mass="11783">MDYEDLTYLTSDDEYENESKYREPVPYITINRLDEDSDNIEKSLLSNNINDIDNSVDRLLKNSERIDVALSSIYDLEERQKKFKEEKKKYNFKRYLR</sequence>
<dbReference type="Proteomes" id="UP000220797">
    <property type="component" value="Unassembled WGS sequence"/>
</dbReference>
<dbReference type="EMBL" id="CVMV01000061">
    <property type="protein sequence ID" value="CRG96538.1"/>
    <property type="molecule type" value="Genomic_DNA"/>
</dbReference>
<reference evidence="1" key="1">
    <citation type="submission" date="2015-04" db="EMBL/GenBank/DDBJ databases">
        <authorList>
            <consortium name="Pathogen Informatics"/>
        </authorList>
    </citation>
    <scope>NUCLEOTIDE SEQUENCE [LARGE SCALE GENOMIC DNA]</scope>
    <source>
        <strain evidence="1">8A</strain>
    </source>
</reference>
<gene>
    <name evidence="1" type="ORF">PGAL8A_00412000</name>
</gene>
<dbReference type="GeneID" id="39732650"/>
<proteinExistence type="predicted"/>
<dbReference type="OrthoDB" id="371302at2759"/>
<keyword evidence="2" id="KW-1185">Reference proteome</keyword>
<comment type="caution">
    <text evidence="1">The sequence shown here is derived from an EMBL/GenBank/DDBJ whole genome shotgun (WGS) entry which is preliminary data.</text>
</comment>